<feature type="compositionally biased region" description="Polar residues" evidence="1">
    <location>
        <begin position="1"/>
        <end position="21"/>
    </location>
</feature>
<dbReference type="GeneID" id="43166872"/>
<gene>
    <name evidence="2" type="ORF">SR858_12710</name>
</gene>
<accession>A0ABZ0Y527</accession>
<name>A0ABZ0Y527_9BURK</name>
<feature type="region of interest" description="Disordered" evidence="1">
    <location>
        <begin position="1"/>
        <end position="25"/>
    </location>
</feature>
<dbReference type="Proteomes" id="UP001326110">
    <property type="component" value="Chromosome"/>
</dbReference>
<feature type="region of interest" description="Disordered" evidence="1">
    <location>
        <begin position="329"/>
        <end position="363"/>
    </location>
</feature>
<dbReference type="RefSeq" id="WP_084669895.1">
    <property type="nucleotide sequence ID" value="NZ_CP140152.1"/>
</dbReference>
<dbReference type="InterPro" id="IPR050708">
    <property type="entry name" value="T6SS_VgrG/RHS"/>
</dbReference>
<dbReference type="PANTHER" id="PTHR32305">
    <property type="match status" value="1"/>
</dbReference>
<evidence type="ECO:0000256" key="1">
    <source>
        <dbReference type="SAM" id="MobiDB-lite"/>
    </source>
</evidence>
<dbReference type="Pfam" id="PF05593">
    <property type="entry name" value="RHS_repeat"/>
    <property type="match status" value="1"/>
</dbReference>
<sequence>MITAYNGSDAQNFTVDQGGNRTSHRRQGINYGFTVENNSNRLSSWSGNGQCRNFDYDASGNVVAEHRHNGTRGYTYDGIGRLTGIIRDGTQLSDYSYNAFNQRVYKNSSNGWLLSVYGPNGELLFEEGARNSSYVWLSGELLGVAQQGQFFASHNDKLSRPEVLTNCSGAVAWRAFNTAFDRTVTVDNVGGLPIGLPGQYYDSESGLWYNWHRYYDASLGRYIQSDPIGLGGGVNTYAYVGGNPLSSTDPTGLIPNPLEAACVAGPNPVCVIGVGLDVASWIWPGAVLVGGSAAVIVSSDAVKFSKGGSQNIRDTGLIGVSDAEIEARLKDPRTSAEERKRLTKEQKSRGQRNKNKDSRKKCP</sequence>
<feature type="compositionally biased region" description="Basic and acidic residues" evidence="1">
    <location>
        <begin position="329"/>
        <end position="348"/>
    </location>
</feature>
<dbReference type="InterPro" id="IPR031325">
    <property type="entry name" value="RHS_repeat"/>
</dbReference>
<dbReference type="EMBL" id="CP140152">
    <property type="protein sequence ID" value="WQH07153.1"/>
    <property type="molecule type" value="Genomic_DNA"/>
</dbReference>
<protein>
    <submittedName>
        <fullName evidence="2">RHS repeat-associated core domain-containing protein</fullName>
    </submittedName>
</protein>
<reference evidence="2 3" key="1">
    <citation type="submission" date="2023-11" db="EMBL/GenBank/DDBJ databases">
        <title>MicrobeMod: A computational toolkit for identifying prokaryotic methylation and restriction-modification with nanopore sequencing.</title>
        <authorList>
            <person name="Crits-Christoph A."/>
            <person name="Kang S.C."/>
            <person name="Lee H."/>
            <person name="Ostrov N."/>
        </authorList>
    </citation>
    <scope>NUCLEOTIDE SEQUENCE [LARGE SCALE GENOMIC DNA]</scope>
    <source>
        <strain evidence="2 3">ATCC 25935</strain>
    </source>
</reference>
<proteinExistence type="predicted"/>
<keyword evidence="3" id="KW-1185">Reference proteome</keyword>
<evidence type="ECO:0000313" key="3">
    <source>
        <dbReference type="Proteomes" id="UP001326110"/>
    </source>
</evidence>
<dbReference type="PANTHER" id="PTHR32305:SF15">
    <property type="entry name" value="PROTEIN RHSA-RELATED"/>
    <property type="match status" value="1"/>
</dbReference>
<dbReference type="NCBIfam" id="TIGR03696">
    <property type="entry name" value="Rhs_assc_core"/>
    <property type="match status" value="1"/>
</dbReference>
<organism evidence="2 3">
    <name type="scientific">Duganella zoogloeoides</name>
    <dbReference type="NCBI Taxonomy" id="75659"/>
    <lineage>
        <taxon>Bacteria</taxon>
        <taxon>Pseudomonadati</taxon>
        <taxon>Pseudomonadota</taxon>
        <taxon>Betaproteobacteria</taxon>
        <taxon>Burkholderiales</taxon>
        <taxon>Oxalobacteraceae</taxon>
        <taxon>Telluria group</taxon>
        <taxon>Duganella</taxon>
    </lineage>
</organism>
<dbReference type="InterPro" id="IPR022385">
    <property type="entry name" value="Rhs_assc_core"/>
</dbReference>
<feature type="compositionally biased region" description="Basic residues" evidence="1">
    <location>
        <begin position="349"/>
        <end position="363"/>
    </location>
</feature>
<evidence type="ECO:0000313" key="2">
    <source>
        <dbReference type="EMBL" id="WQH07153.1"/>
    </source>
</evidence>
<dbReference type="Gene3D" id="2.180.10.10">
    <property type="entry name" value="RHS repeat-associated core"/>
    <property type="match status" value="1"/>
</dbReference>